<dbReference type="InterPro" id="IPR001254">
    <property type="entry name" value="Trypsin_dom"/>
</dbReference>
<keyword evidence="6" id="KW-0325">Glycoprotein</keyword>
<dbReference type="EMBL" id="JAFHDT010000003">
    <property type="protein sequence ID" value="KAI7812094.1"/>
    <property type="molecule type" value="Genomic_DNA"/>
</dbReference>
<evidence type="ECO:0000256" key="6">
    <source>
        <dbReference type="ARBA" id="ARBA00023180"/>
    </source>
</evidence>
<dbReference type="Gene3D" id="2.60.120.290">
    <property type="entry name" value="Spermadhesin, CUB domain"/>
    <property type="match status" value="2"/>
</dbReference>
<dbReference type="SMART" id="SM00020">
    <property type="entry name" value="Tryp_SPc"/>
    <property type="match status" value="1"/>
</dbReference>
<evidence type="ECO:0000256" key="2">
    <source>
        <dbReference type="ARBA" id="ARBA00022525"/>
    </source>
</evidence>
<dbReference type="InterPro" id="IPR035914">
    <property type="entry name" value="Sperma_CUB_dom_sf"/>
</dbReference>
<dbReference type="SMART" id="SM00042">
    <property type="entry name" value="CUB"/>
    <property type="match status" value="2"/>
</dbReference>
<evidence type="ECO:0000259" key="9">
    <source>
        <dbReference type="PROSITE" id="PS50240"/>
    </source>
</evidence>
<keyword evidence="11" id="KW-1185">Reference proteome</keyword>
<dbReference type="FunFam" id="2.40.10.10:FF:000068">
    <property type="entry name" value="transmembrane protease serine 2"/>
    <property type="match status" value="1"/>
</dbReference>
<feature type="domain" description="CUB" evidence="8">
    <location>
        <begin position="135"/>
        <end position="246"/>
    </location>
</feature>
<dbReference type="PROSITE" id="PS01180">
    <property type="entry name" value="CUB"/>
    <property type="match status" value="2"/>
</dbReference>
<accession>A0A9W7X1J9</accession>
<evidence type="ECO:0000313" key="11">
    <source>
        <dbReference type="Proteomes" id="UP001059041"/>
    </source>
</evidence>
<dbReference type="Proteomes" id="UP001059041">
    <property type="component" value="Linkage Group LG3"/>
</dbReference>
<dbReference type="FunFam" id="2.60.120.290:FF:000005">
    <property type="entry name" value="Procollagen C-endopeptidase enhancer 1"/>
    <property type="match status" value="1"/>
</dbReference>
<dbReference type="GO" id="GO:0006508">
    <property type="term" value="P:proteolysis"/>
    <property type="evidence" value="ECO:0007669"/>
    <property type="project" value="InterPro"/>
</dbReference>
<proteinExistence type="predicted"/>
<dbReference type="PROSITE" id="PS50240">
    <property type="entry name" value="TRYPSIN_DOM"/>
    <property type="match status" value="2"/>
</dbReference>
<dbReference type="PANTHER" id="PTHR24252">
    <property type="entry name" value="ACROSIN-RELATED"/>
    <property type="match status" value="1"/>
</dbReference>
<feature type="domain" description="Peptidase S1" evidence="9">
    <location>
        <begin position="1"/>
        <end position="124"/>
    </location>
</feature>
<name>A0A9W7X1J9_TRIRA</name>
<dbReference type="InterPro" id="IPR000859">
    <property type="entry name" value="CUB_dom"/>
</dbReference>
<dbReference type="PROSITE" id="PS00135">
    <property type="entry name" value="TRYPSIN_SER"/>
    <property type="match status" value="1"/>
</dbReference>
<dbReference type="InterPro" id="IPR009003">
    <property type="entry name" value="Peptidase_S1_PA"/>
</dbReference>
<evidence type="ECO:0000256" key="1">
    <source>
        <dbReference type="ARBA" id="ARBA00004613"/>
    </source>
</evidence>
<feature type="domain" description="CUB" evidence="8">
    <location>
        <begin position="256"/>
        <end position="368"/>
    </location>
</feature>
<dbReference type="CDD" id="cd00190">
    <property type="entry name" value="Tryp_SPc"/>
    <property type="match status" value="1"/>
</dbReference>
<dbReference type="FunFam" id="2.60.120.290:FF:000013">
    <property type="entry name" value="Membrane frizzled-related protein"/>
    <property type="match status" value="1"/>
</dbReference>
<keyword evidence="4" id="KW-0677">Repeat</keyword>
<evidence type="ECO:0000256" key="5">
    <source>
        <dbReference type="ARBA" id="ARBA00023157"/>
    </source>
</evidence>
<protein>
    <submittedName>
        <fullName evidence="10">Ovochymase-2</fullName>
    </submittedName>
</protein>
<reference evidence="10" key="1">
    <citation type="submission" date="2021-02" db="EMBL/GenBank/DDBJ databases">
        <title>Comparative genomics reveals that relaxation of natural selection precedes convergent phenotypic evolution of cavefish.</title>
        <authorList>
            <person name="Peng Z."/>
        </authorList>
    </citation>
    <scope>NUCLEOTIDE SEQUENCE</scope>
    <source>
        <tissue evidence="10">Muscle</tissue>
    </source>
</reference>
<feature type="disulfide bond" evidence="7">
    <location>
        <begin position="256"/>
        <end position="283"/>
    </location>
</feature>
<dbReference type="InterPro" id="IPR043504">
    <property type="entry name" value="Peptidase_S1_PA_chymotrypsin"/>
</dbReference>
<keyword evidence="3" id="KW-0732">Signal</keyword>
<dbReference type="GO" id="GO:0004252">
    <property type="term" value="F:serine-type endopeptidase activity"/>
    <property type="evidence" value="ECO:0007669"/>
    <property type="project" value="InterPro"/>
</dbReference>
<dbReference type="FunFam" id="2.40.10.10:FF:000054">
    <property type="entry name" value="Complement C1r subcomponent"/>
    <property type="match status" value="1"/>
</dbReference>
<keyword evidence="5 7" id="KW-1015">Disulfide bond</keyword>
<dbReference type="SUPFAM" id="SSF50494">
    <property type="entry name" value="Trypsin-like serine proteases"/>
    <property type="match status" value="2"/>
</dbReference>
<evidence type="ECO:0000313" key="10">
    <source>
        <dbReference type="EMBL" id="KAI7812094.1"/>
    </source>
</evidence>
<dbReference type="InterPro" id="IPR033116">
    <property type="entry name" value="TRYPSIN_SER"/>
</dbReference>
<dbReference type="Pfam" id="PF00431">
    <property type="entry name" value="CUB"/>
    <property type="match status" value="2"/>
</dbReference>
<gene>
    <name evidence="10" type="ORF">IRJ41_022369</name>
</gene>
<dbReference type="SUPFAM" id="SSF49854">
    <property type="entry name" value="Spermadhesin, CUB domain"/>
    <property type="match status" value="2"/>
</dbReference>
<feature type="non-terminal residue" evidence="10">
    <location>
        <position position="642"/>
    </location>
</feature>
<keyword evidence="2" id="KW-0964">Secreted</keyword>
<evidence type="ECO:0000256" key="3">
    <source>
        <dbReference type="ARBA" id="ARBA00022729"/>
    </source>
</evidence>
<comment type="caution">
    <text evidence="10">The sequence shown here is derived from an EMBL/GenBank/DDBJ whole genome shotgun (WGS) entry which is preliminary data.</text>
</comment>
<dbReference type="Pfam" id="PF00089">
    <property type="entry name" value="Trypsin"/>
    <property type="match status" value="2"/>
</dbReference>
<dbReference type="AlphaFoldDB" id="A0A9W7X1J9"/>
<dbReference type="PANTHER" id="PTHR24252:SF18">
    <property type="entry name" value="OVOCHYMASE 1"/>
    <property type="match status" value="1"/>
</dbReference>
<comment type="subcellular location">
    <subcellularLocation>
        <location evidence="1">Secreted</location>
    </subcellularLocation>
</comment>
<organism evidence="10 11">
    <name type="scientific">Triplophysa rosa</name>
    <name type="common">Cave loach</name>
    <dbReference type="NCBI Taxonomy" id="992332"/>
    <lineage>
        <taxon>Eukaryota</taxon>
        <taxon>Metazoa</taxon>
        <taxon>Chordata</taxon>
        <taxon>Craniata</taxon>
        <taxon>Vertebrata</taxon>
        <taxon>Euteleostomi</taxon>
        <taxon>Actinopterygii</taxon>
        <taxon>Neopterygii</taxon>
        <taxon>Teleostei</taxon>
        <taxon>Ostariophysi</taxon>
        <taxon>Cypriniformes</taxon>
        <taxon>Nemacheilidae</taxon>
        <taxon>Triplophysa</taxon>
    </lineage>
</organism>
<dbReference type="Gene3D" id="2.40.10.10">
    <property type="entry name" value="Trypsin-like serine proteases"/>
    <property type="match status" value="2"/>
</dbReference>
<dbReference type="CDD" id="cd00041">
    <property type="entry name" value="CUB"/>
    <property type="match status" value="2"/>
</dbReference>
<evidence type="ECO:0000259" key="8">
    <source>
        <dbReference type="PROSITE" id="PS01180"/>
    </source>
</evidence>
<comment type="caution">
    <text evidence="7">Lacks conserved residue(s) required for the propagation of feature annotation.</text>
</comment>
<evidence type="ECO:0000256" key="4">
    <source>
        <dbReference type="ARBA" id="ARBA00022737"/>
    </source>
</evidence>
<sequence length="642" mass="70487">IGKFYILCLGGPLPLVLQEVDLDVVEQSRCKHVLQTLRPGQKVFTVLCAGPERGGRDACQGDSGGPLLCPRADGSLVAVGVTSWGKGCGRSWNNNKIKPPSRRGSPGVFTDVSLFLLWIKINFKKGVNRSLCSVEDGAVSDSKGIIRNPAHSEQSYNNNEICLWSIRVTGGKHVLLEFQEFGLENDMRCQSDHLTVFVDGKRRIGQFCGSQSPSPVLIVGSQSVTVQFVSDVSRTGTGFIMQFSDVEEEYSFGAECGTVVLLQSKEAVQSPAHPQPYNNNTLCRWVIYAPEGYIVKLNFNDFDLEESENCQYDSLTVFGDINGEDEIVVVCGRSVPPAVLSSSHIMVLQFSTDSSVYGRGFNAFLSFISRRDLRDTAYEDKREEADDNSKVILPHLRPAACGIPDVYAVSGLDALRKAEDDGIHAWLGHVSIGLGAGHECSGVIIRTTWILTVAHCVYNLEEKLLRFITVRTGSLKEQTHDVIRVLIHPHFNSSSLNYNAALLQLNSPFNLGESTRPVCLPSAGQEIPPSLLCWAAAWTSQMSGHGRYQSVQLKISVLERTECEQHFRSRLTPTMLCAGLTELDTYQWIDSGGPLFCLSNISGVVLMGVKSWGEPCGGMQRSAVYTSVPAVMHWVSQQLDTK</sequence>
<feature type="domain" description="Peptidase S1" evidence="9">
    <location>
        <begin position="408"/>
        <end position="640"/>
    </location>
</feature>
<dbReference type="GO" id="GO:0005576">
    <property type="term" value="C:extracellular region"/>
    <property type="evidence" value="ECO:0007669"/>
    <property type="project" value="UniProtKB-SubCell"/>
</dbReference>
<evidence type="ECO:0000256" key="7">
    <source>
        <dbReference type="PROSITE-ProRule" id="PRU00059"/>
    </source>
</evidence>